<dbReference type="PANTHER" id="PTHR11808:SF15">
    <property type="entry name" value="CYSTATHIONINE GAMMA-LYASE"/>
    <property type="match status" value="1"/>
</dbReference>
<proteinExistence type="inferred from homology"/>
<reference evidence="6 7" key="1">
    <citation type="submission" date="2019-12" db="EMBL/GenBank/DDBJ databases">
        <authorList>
            <person name="Zhang Y.-J."/>
        </authorList>
    </citation>
    <scope>NUCLEOTIDE SEQUENCE [LARGE SCALE GENOMIC DNA]</scope>
    <source>
        <strain evidence="6 7">H18S-6</strain>
    </source>
</reference>
<dbReference type="FunFam" id="3.90.1150.10:FF:000033">
    <property type="entry name" value="Cystathionine gamma-synthase"/>
    <property type="match status" value="1"/>
</dbReference>
<dbReference type="GO" id="GO:0009086">
    <property type="term" value="P:methionine biosynthetic process"/>
    <property type="evidence" value="ECO:0007669"/>
    <property type="project" value="UniProtKB-ARBA"/>
</dbReference>
<dbReference type="SUPFAM" id="SSF53383">
    <property type="entry name" value="PLP-dependent transferases"/>
    <property type="match status" value="1"/>
</dbReference>
<dbReference type="InterPro" id="IPR015421">
    <property type="entry name" value="PyrdxlP-dep_Trfase_major"/>
</dbReference>
<dbReference type="GO" id="GO:0004123">
    <property type="term" value="F:cystathionine gamma-lyase activity"/>
    <property type="evidence" value="ECO:0007669"/>
    <property type="project" value="TreeGrafter"/>
</dbReference>
<dbReference type="GO" id="GO:0019343">
    <property type="term" value="P:cysteine biosynthetic process via cystathionine"/>
    <property type="evidence" value="ECO:0007669"/>
    <property type="project" value="TreeGrafter"/>
</dbReference>
<dbReference type="Proteomes" id="UP000441586">
    <property type="component" value="Unassembled WGS sequence"/>
</dbReference>
<dbReference type="Pfam" id="PF01053">
    <property type="entry name" value="Cys_Met_Meta_PP"/>
    <property type="match status" value="1"/>
</dbReference>
<protein>
    <submittedName>
        <fullName evidence="6">Methionine biosynthesis PLP-dependent protein</fullName>
        <ecNumber evidence="6">2.5.1.48</ecNumber>
    </submittedName>
</protein>
<sequence>MLGEYQLTNRSSNRDAFETRAIHAGQDPDPLTGAVVTPIYTASTFVQDGIGENRGFMYSRSANPTRLVLEACLADLEGAATAIACPTGLSAASTILELLESGAHVIAHHDVYGGIYRLLELVRSRSAGLDVTFVNFSDPDAVKAAIRPDTVMLWFETPSNPLLEVVDIAFVVEQARKVGALTVCDNTFCSPYCQRPLEMGVDIVMHSATKFLNGHSDLLAGVAAVSPNTDPAVAEKLRFLQNSTGAVMDPIACSTLLRSLKTLPLRMERHAGNAMAIAEFLDQNKERLGITRLTYPGLASHPQHELAKRQMTSFGAMITMQLTGGQARANKVAQSLRLFAYAVSLGGVESLVQHPASMTHAILPPERREMLGVTDNLLRLSVGVEHVDDLIADLEAGLSGVGTE</sequence>
<evidence type="ECO:0000256" key="4">
    <source>
        <dbReference type="PIRSR" id="PIRSR001434-2"/>
    </source>
</evidence>
<evidence type="ECO:0000256" key="2">
    <source>
        <dbReference type="ARBA" id="ARBA00009077"/>
    </source>
</evidence>
<dbReference type="Gene3D" id="3.40.640.10">
    <property type="entry name" value="Type I PLP-dependent aspartate aminotransferase-like (Major domain)"/>
    <property type="match status" value="1"/>
</dbReference>
<organism evidence="6 7">
    <name type="scientific">Parasedimentitalea maritima</name>
    <dbReference type="NCBI Taxonomy" id="2578117"/>
    <lineage>
        <taxon>Bacteria</taxon>
        <taxon>Pseudomonadati</taxon>
        <taxon>Pseudomonadota</taxon>
        <taxon>Alphaproteobacteria</taxon>
        <taxon>Rhodobacterales</taxon>
        <taxon>Paracoccaceae</taxon>
        <taxon>Parasedimentitalea</taxon>
    </lineage>
</organism>
<keyword evidence="6" id="KW-0808">Transferase</keyword>
<dbReference type="PIRSF" id="PIRSF001434">
    <property type="entry name" value="CGS"/>
    <property type="match status" value="1"/>
</dbReference>
<dbReference type="InterPro" id="IPR015422">
    <property type="entry name" value="PyrdxlP-dep_Trfase_small"/>
</dbReference>
<evidence type="ECO:0000313" key="7">
    <source>
        <dbReference type="Proteomes" id="UP000441586"/>
    </source>
</evidence>
<dbReference type="EMBL" id="WSFO01000011">
    <property type="protein sequence ID" value="KAE9628022.1"/>
    <property type="molecule type" value="Genomic_DNA"/>
</dbReference>
<feature type="modified residue" description="N6-(pyridoxal phosphate)lysine" evidence="4">
    <location>
        <position position="210"/>
    </location>
</feature>
<accession>A0A6A4RBW4</accession>
<dbReference type="GO" id="GO:0003962">
    <property type="term" value="F:cystathionine gamma-synthase activity"/>
    <property type="evidence" value="ECO:0007669"/>
    <property type="project" value="UniProtKB-EC"/>
</dbReference>
<dbReference type="PROSITE" id="PS00868">
    <property type="entry name" value="CYS_MET_METAB_PP"/>
    <property type="match status" value="1"/>
</dbReference>
<dbReference type="Gene3D" id="3.90.1150.10">
    <property type="entry name" value="Aspartate Aminotransferase, domain 1"/>
    <property type="match status" value="1"/>
</dbReference>
<dbReference type="InterPro" id="IPR000277">
    <property type="entry name" value="Cys/Met-Metab_PyrdxlP-dep_enz"/>
</dbReference>
<dbReference type="AlphaFoldDB" id="A0A6A4RBW4"/>
<name>A0A6A4RBW4_9RHOB</name>
<comment type="caution">
    <text evidence="6">The sequence shown here is derived from an EMBL/GenBank/DDBJ whole genome shotgun (WGS) entry which is preliminary data.</text>
</comment>
<dbReference type="CDD" id="cd00614">
    <property type="entry name" value="CGS_like"/>
    <property type="match status" value="1"/>
</dbReference>
<keyword evidence="3 4" id="KW-0663">Pyridoxal phosphate</keyword>
<dbReference type="EC" id="2.5.1.48" evidence="6"/>
<gene>
    <name evidence="6" type="ORF">GP644_17450</name>
</gene>
<comment type="similarity">
    <text evidence="2 5">Belongs to the trans-sulfuration enzymes family.</text>
</comment>
<evidence type="ECO:0000256" key="1">
    <source>
        <dbReference type="ARBA" id="ARBA00001933"/>
    </source>
</evidence>
<dbReference type="GO" id="GO:0005737">
    <property type="term" value="C:cytoplasm"/>
    <property type="evidence" value="ECO:0007669"/>
    <property type="project" value="TreeGrafter"/>
</dbReference>
<evidence type="ECO:0000313" key="6">
    <source>
        <dbReference type="EMBL" id="KAE9628022.1"/>
    </source>
</evidence>
<dbReference type="PANTHER" id="PTHR11808">
    <property type="entry name" value="TRANS-SULFURATION ENZYME FAMILY MEMBER"/>
    <property type="match status" value="1"/>
</dbReference>
<dbReference type="GO" id="GO:0019346">
    <property type="term" value="P:transsulfuration"/>
    <property type="evidence" value="ECO:0007669"/>
    <property type="project" value="InterPro"/>
</dbReference>
<comment type="cofactor">
    <cofactor evidence="1 5">
        <name>pyridoxal 5'-phosphate</name>
        <dbReference type="ChEBI" id="CHEBI:597326"/>
    </cofactor>
</comment>
<dbReference type="InterPro" id="IPR054542">
    <property type="entry name" value="Cys_met_metab_PP"/>
</dbReference>
<evidence type="ECO:0000256" key="5">
    <source>
        <dbReference type="RuleBase" id="RU362118"/>
    </source>
</evidence>
<dbReference type="GO" id="GO:0030170">
    <property type="term" value="F:pyridoxal phosphate binding"/>
    <property type="evidence" value="ECO:0007669"/>
    <property type="project" value="InterPro"/>
</dbReference>
<evidence type="ECO:0000256" key="3">
    <source>
        <dbReference type="ARBA" id="ARBA00022898"/>
    </source>
</evidence>
<dbReference type="InterPro" id="IPR015424">
    <property type="entry name" value="PyrdxlP-dep_Trfase"/>
</dbReference>
<dbReference type="FunFam" id="3.40.640.10:FF:000009">
    <property type="entry name" value="Cystathionine gamma-synthase homolog"/>
    <property type="match status" value="1"/>
</dbReference>